<evidence type="ECO:0000313" key="3">
    <source>
        <dbReference type="Proteomes" id="UP000039370"/>
    </source>
</evidence>
<evidence type="ECO:0000256" key="1">
    <source>
        <dbReference type="SAM" id="Phobius"/>
    </source>
</evidence>
<evidence type="ECO:0000313" key="2">
    <source>
        <dbReference type="EMBL" id="CEN53547.1"/>
    </source>
</evidence>
<reference evidence="3" key="1">
    <citation type="submission" date="2015-01" db="EMBL/GenBank/DDBJ databases">
        <authorList>
            <person name="MANFREDI Pablo"/>
        </authorList>
    </citation>
    <scope>NUCLEOTIDE SEQUENCE [LARGE SCALE GENOMIC DNA]</scope>
    <source>
        <strain evidence="3">Cc11</strain>
    </source>
</reference>
<accession>A0A0B7ITW7</accession>
<protein>
    <submittedName>
        <fullName evidence="2">Uncharacterized protein</fullName>
    </submittedName>
</protein>
<keyword evidence="1" id="KW-1133">Transmembrane helix</keyword>
<organism evidence="2 3">
    <name type="scientific">Capnocytophaga canimorsus</name>
    <dbReference type="NCBI Taxonomy" id="28188"/>
    <lineage>
        <taxon>Bacteria</taxon>
        <taxon>Pseudomonadati</taxon>
        <taxon>Bacteroidota</taxon>
        <taxon>Flavobacteriia</taxon>
        <taxon>Flavobacteriales</taxon>
        <taxon>Flavobacteriaceae</taxon>
        <taxon>Capnocytophaga</taxon>
    </lineage>
</organism>
<name>A0A0B7ITW7_9FLAO</name>
<dbReference type="Proteomes" id="UP000039370">
    <property type="component" value="Unassembled WGS sequence"/>
</dbReference>
<sequence>MKEHKKHIKSGMKAPERYFDTFYERLAKHLDMDTGELSHGFSVPNGYFEKSKRQIYNATTQPKAQKLTLKATLRWVAVAIIVVTVPSVWFLKSVTSKQIILTQQEINNYVNNNFNETDFYWISQEISIEDIEGLALPPIENPEIIGQYLSEYAYMENTDF</sequence>
<keyword evidence="1" id="KW-0472">Membrane</keyword>
<dbReference type="EMBL" id="CDOK01000248">
    <property type="protein sequence ID" value="CEN53547.1"/>
    <property type="molecule type" value="Genomic_DNA"/>
</dbReference>
<gene>
    <name evidence="2" type="ORF">CCAN11_980006</name>
</gene>
<proteinExistence type="predicted"/>
<keyword evidence="1" id="KW-0812">Transmembrane</keyword>
<feature type="transmembrane region" description="Helical" evidence="1">
    <location>
        <begin position="73"/>
        <end position="91"/>
    </location>
</feature>
<dbReference type="AlphaFoldDB" id="A0A0B7ITW7"/>